<evidence type="ECO:0000256" key="1">
    <source>
        <dbReference type="ARBA" id="ARBA00022737"/>
    </source>
</evidence>
<evidence type="ECO:0008006" key="3">
    <source>
        <dbReference type="Google" id="ProtNLM"/>
    </source>
</evidence>
<evidence type="ECO:0000313" key="2">
    <source>
        <dbReference type="EMBL" id="SVC45576.1"/>
    </source>
</evidence>
<gene>
    <name evidence="2" type="ORF">METZ01_LOCUS298430</name>
</gene>
<dbReference type="EMBL" id="UINC01092198">
    <property type="protein sequence ID" value="SVC45576.1"/>
    <property type="molecule type" value="Genomic_DNA"/>
</dbReference>
<dbReference type="AlphaFoldDB" id="A0A382M9Q4"/>
<feature type="non-terminal residue" evidence="2">
    <location>
        <position position="335"/>
    </location>
</feature>
<proteinExistence type="predicted"/>
<dbReference type="InterPro" id="IPR011042">
    <property type="entry name" value="6-blade_b-propeller_TolB-like"/>
</dbReference>
<sequence length="335" mass="37404">MKGLVLATAFSVLLLAGIATNQSFGSSSHPYILEWGNYGNIDGGQFFQLESLSVDNEGNVYVTDSGNARIQKFTSDGQFLETWGVRGTDNGEFEYPTGIATYESNVYVVDREQHRIQVFDSTGKFLQSWGEFGSEQGEFFYPHGIAISNDGVVYVADTKNYRIQQFTTDGEFLSSFGIYGPGDGRLRTPVDVALGENYVYVADPGNYKIEKYTFEGISVASFDYSFGGYSVRPNGLIVDPDGNIYFTDSYKHRIIKIDPEGNTLKIFGSVGNEKGKFVEPKDIVLDDRGYLFVADFANNRIQKFETPIVMKIEEALTAEQAKKLEELTYEEESKD</sequence>
<dbReference type="InterPro" id="IPR050952">
    <property type="entry name" value="TRIM-NHL_E3_ligases"/>
</dbReference>
<reference evidence="2" key="1">
    <citation type="submission" date="2018-05" db="EMBL/GenBank/DDBJ databases">
        <authorList>
            <person name="Lanie J.A."/>
            <person name="Ng W.-L."/>
            <person name="Kazmierczak K.M."/>
            <person name="Andrzejewski T.M."/>
            <person name="Davidsen T.M."/>
            <person name="Wayne K.J."/>
            <person name="Tettelin H."/>
            <person name="Glass J.I."/>
            <person name="Rusch D."/>
            <person name="Podicherti R."/>
            <person name="Tsui H.-C.T."/>
            <person name="Winkler M.E."/>
        </authorList>
    </citation>
    <scope>NUCLEOTIDE SEQUENCE</scope>
</reference>
<protein>
    <recommendedName>
        <fullName evidence="3">6-bladed beta-propeller</fullName>
    </recommendedName>
</protein>
<name>A0A382M9Q4_9ZZZZ</name>
<dbReference type="Gene3D" id="2.120.10.30">
    <property type="entry name" value="TolB, C-terminal domain"/>
    <property type="match status" value="2"/>
</dbReference>
<dbReference type="PANTHER" id="PTHR24104">
    <property type="entry name" value="E3 UBIQUITIN-PROTEIN LIGASE NHLRC1-RELATED"/>
    <property type="match status" value="1"/>
</dbReference>
<accession>A0A382M9Q4</accession>
<dbReference type="Pfam" id="PF01436">
    <property type="entry name" value="NHL"/>
    <property type="match status" value="3"/>
</dbReference>
<keyword evidence="1" id="KW-0677">Repeat</keyword>
<dbReference type="SUPFAM" id="SSF101898">
    <property type="entry name" value="NHL repeat"/>
    <property type="match status" value="1"/>
</dbReference>
<organism evidence="2">
    <name type="scientific">marine metagenome</name>
    <dbReference type="NCBI Taxonomy" id="408172"/>
    <lineage>
        <taxon>unclassified sequences</taxon>
        <taxon>metagenomes</taxon>
        <taxon>ecological metagenomes</taxon>
    </lineage>
</organism>
<dbReference type="InterPro" id="IPR001258">
    <property type="entry name" value="NHL_repeat"/>
</dbReference>
<dbReference type="PANTHER" id="PTHR24104:SF25">
    <property type="entry name" value="PROTEIN LIN-41"/>
    <property type="match status" value="1"/>
</dbReference>
<dbReference type="PROSITE" id="PS51125">
    <property type="entry name" value="NHL"/>
    <property type="match status" value="5"/>
</dbReference>
<dbReference type="GO" id="GO:0008270">
    <property type="term" value="F:zinc ion binding"/>
    <property type="evidence" value="ECO:0007669"/>
    <property type="project" value="UniProtKB-KW"/>
</dbReference>